<evidence type="ECO:0000313" key="4">
    <source>
        <dbReference type="Proteomes" id="UP000224634"/>
    </source>
</evidence>
<protein>
    <recommendedName>
        <fullName evidence="2">Protein kinase domain-containing protein</fullName>
    </recommendedName>
</protein>
<dbReference type="SUPFAM" id="SSF56112">
    <property type="entry name" value="Protein kinase-like (PK-like)"/>
    <property type="match status" value="1"/>
</dbReference>
<dbReference type="GO" id="GO:0005524">
    <property type="term" value="F:ATP binding"/>
    <property type="evidence" value="ECO:0007669"/>
    <property type="project" value="InterPro"/>
</dbReference>
<dbReference type="OrthoDB" id="4199792at2759"/>
<dbReference type="InterPro" id="IPR052396">
    <property type="entry name" value="Meiotic_Drive_Suppr_Kinase"/>
</dbReference>
<dbReference type="AlphaFoldDB" id="A0A2B7X8J9"/>
<feature type="region of interest" description="Disordered" evidence="1">
    <location>
        <begin position="287"/>
        <end position="346"/>
    </location>
</feature>
<feature type="compositionally biased region" description="Polar residues" evidence="1">
    <location>
        <begin position="87"/>
        <end position="111"/>
    </location>
</feature>
<dbReference type="Proteomes" id="UP000224634">
    <property type="component" value="Unassembled WGS sequence"/>
</dbReference>
<gene>
    <name evidence="3" type="ORF">AJ80_08402</name>
</gene>
<dbReference type="PANTHER" id="PTHR37171">
    <property type="entry name" value="SERINE/THREONINE-PROTEIN KINASE YRZF-RELATED"/>
    <property type="match status" value="1"/>
</dbReference>
<comment type="caution">
    <text evidence="3">The sequence shown here is derived from an EMBL/GenBank/DDBJ whole genome shotgun (WGS) entry which is preliminary data.</text>
</comment>
<dbReference type="Gene3D" id="1.10.510.10">
    <property type="entry name" value="Transferase(Phosphotransferase) domain 1"/>
    <property type="match status" value="1"/>
</dbReference>
<dbReference type="GO" id="GO:0004672">
    <property type="term" value="F:protein kinase activity"/>
    <property type="evidence" value="ECO:0007669"/>
    <property type="project" value="InterPro"/>
</dbReference>
<dbReference type="InterPro" id="IPR011009">
    <property type="entry name" value="Kinase-like_dom_sf"/>
</dbReference>
<proteinExistence type="predicted"/>
<evidence type="ECO:0000313" key="3">
    <source>
        <dbReference type="EMBL" id="PGH05103.1"/>
    </source>
</evidence>
<feature type="compositionally biased region" description="Pro residues" evidence="1">
    <location>
        <begin position="291"/>
        <end position="300"/>
    </location>
</feature>
<feature type="compositionally biased region" description="Basic and acidic residues" evidence="1">
    <location>
        <begin position="322"/>
        <end position="342"/>
    </location>
</feature>
<sequence length="602" mass="67856">MDEQSQTWALFCQYLLFMSNKQFPSSHQLDYVLKTVCPITAEIDLQYYERDTVENQVDSIYGNDILSQEFQLAGSVTFESHMNLGASMQGQSDEEMQQLSVGPNISASGEQTPKKRKRKAPGEDILLLRGQADRFCVYRRGNDEHIPAIAIEYKAPHKLTLEEIATGLTQEIQPARDVINKEEDSSEFYSKRLVTVVITQLFSYMVGKGVRYGYVCTGEVFLFLHIPEDPSIVRYAMCVPNQDVRTGHEGDFYLTAVAQVVAFTLRALASSPPSQAWHDAAAELGVWPVESPSPPPPNSPSPANNQSIGRRREPDVQSTRQKGQDNKSRGQERRGGSRESKRSTTIRINDRPYCSQKCLLGLRDGGRLDPLCPNFHDHREKNISSHDFLTLVRNQLATDRRDNADCCPLYKAGSYGALFKVRLSSHGFILVAKGARFKNQRALLHERTIYDKLHVIQGIHVPVCLGIVELEPKRPYYYNEGKYTHMLLLSWAGKPITGGLSPSISDMIVFSLRAIHQQGVLHRDAEPQNILWNDTCRCPMIVDFGQALIRNPLSSVSTNTARKKRLRGAKSEDAFVDELQTVQYSLEDLVRNSGNSKIRKHL</sequence>
<dbReference type="PANTHER" id="PTHR37171:SF1">
    <property type="entry name" value="SERINE_THREONINE-PROTEIN KINASE YRZF-RELATED"/>
    <property type="match status" value="1"/>
</dbReference>
<dbReference type="Gene3D" id="3.30.200.20">
    <property type="entry name" value="Phosphorylase Kinase, domain 1"/>
    <property type="match status" value="1"/>
</dbReference>
<reference evidence="3 4" key="1">
    <citation type="submission" date="2017-10" db="EMBL/GenBank/DDBJ databases">
        <title>Comparative genomics in systemic dimorphic fungi from Ajellomycetaceae.</title>
        <authorList>
            <person name="Munoz J.F."/>
            <person name="Mcewen J.G."/>
            <person name="Clay O.K."/>
            <person name="Cuomo C.A."/>
        </authorList>
    </citation>
    <scope>NUCLEOTIDE SEQUENCE [LARGE SCALE GENOMIC DNA]</scope>
    <source>
        <strain evidence="3 4">UAMH7299</strain>
    </source>
</reference>
<evidence type="ECO:0000256" key="1">
    <source>
        <dbReference type="SAM" id="MobiDB-lite"/>
    </source>
</evidence>
<accession>A0A2B7X8J9</accession>
<feature type="domain" description="Protein kinase" evidence="2">
    <location>
        <begin position="404"/>
        <end position="602"/>
    </location>
</feature>
<dbReference type="EMBL" id="PDNA01000191">
    <property type="protein sequence ID" value="PGH05103.1"/>
    <property type="molecule type" value="Genomic_DNA"/>
</dbReference>
<dbReference type="PROSITE" id="PS50011">
    <property type="entry name" value="PROTEIN_KINASE_DOM"/>
    <property type="match status" value="1"/>
</dbReference>
<feature type="region of interest" description="Disordered" evidence="1">
    <location>
        <begin position="87"/>
        <end position="120"/>
    </location>
</feature>
<dbReference type="STRING" id="1447883.A0A2B7X8J9"/>
<evidence type="ECO:0000259" key="2">
    <source>
        <dbReference type="PROSITE" id="PS50011"/>
    </source>
</evidence>
<dbReference type="InterPro" id="IPR000719">
    <property type="entry name" value="Prot_kinase_dom"/>
</dbReference>
<keyword evidence="4" id="KW-1185">Reference proteome</keyword>
<organism evidence="3 4">
    <name type="scientific">Polytolypa hystricis (strain UAMH7299)</name>
    <dbReference type="NCBI Taxonomy" id="1447883"/>
    <lineage>
        <taxon>Eukaryota</taxon>
        <taxon>Fungi</taxon>
        <taxon>Dikarya</taxon>
        <taxon>Ascomycota</taxon>
        <taxon>Pezizomycotina</taxon>
        <taxon>Eurotiomycetes</taxon>
        <taxon>Eurotiomycetidae</taxon>
        <taxon>Onygenales</taxon>
        <taxon>Onygenales incertae sedis</taxon>
        <taxon>Polytolypa</taxon>
    </lineage>
</organism>
<name>A0A2B7X8J9_POLH7</name>